<comment type="caution">
    <text evidence="3">Lacks conserved residue(s) required for the propagation of feature annotation.</text>
</comment>
<gene>
    <name evidence="5" type="ORF">SFRICE_020843</name>
</gene>
<dbReference type="PROSITE" id="PS00022">
    <property type="entry name" value="EGF_1"/>
    <property type="match status" value="1"/>
</dbReference>
<dbReference type="PROSITE" id="PS50026">
    <property type="entry name" value="EGF_3"/>
    <property type="match status" value="1"/>
</dbReference>
<sequence>MGVARNNGTPIATNLTHLFRFINSHQYFHACSSVKGAKEYLRLERPMYLGGVPEDIAKEAFSKWHLRNITSFKGKLVIKPTSLVEWSQLRLPGKGSRVRFPGRAKCEGKMTNGCMKAAWINHKRVDYVNAVRVQRTSAGCGEDEPTSSMAATVFVQEDAGRHNQDPCVPNPCARGGRCVREEGSPSDYTCRCRAGTAGPQCELRASIMARHPARWSDDIRKVAGSGWMRRAEDRAQWHAIGEAYVQQ</sequence>
<name>A0A2H1WP82_SPOFR</name>
<organism evidence="5">
    <name type="scientific">Spodoptera frugiperda</name>
    <name type="common">Fall armyworm</name>
    <dbReference type="NCBI Taxonomy" id="7108"/>
    <lineage>
        <taxon>Eukaryota</taxon>
        <taxon>Metazoa</taxon>
        <taxon>Ecdysozoa</taxon>
        <taxon>Arthropoda</taxon>
        <taxon>Hexapoda</taxon>
        <taxon>Insecta</taxon>
        <taxon>Pterygota</taxon>
        <taxon>Neoptera</taxon>
        <taxon>Endopterygota</taxon>
        <taxon>Lepidoptera</taxon>
        <taxon>Glossata</taxon>
        <taxon>Ditrysia</taxon>
        <taxon>Noctuoidea</taxon>
        <taxon>Noctuidae</taxon>
        <taxon>Amphipyrinae</taxon>
        <taxon>Spodoptera</taxon>
    </lineage>
</organism>
<feature type="disulfide bond" evidence="3">
    <location>
        <begin position="192"/>
        <end position="201"/>
    </location>
</feature>
<evidence type="ECO:0000313" key="5">
    <source>
        <dbReference type="EMBL" id="SOQ54879.1"/>
    </source>
</evidence>
<dbReference type="Gene3D" id="2.10.25.10">
    <property type="entry name" value="Laminin"/>
    <property type="match status" value="1"/>
</dbReference>
<keyword evidence="2 3" id="KW-1015">Disulfide bond</keyword>
<dbReference type="SUPFAM" id="SSF57196">
    <property type="entry name" value="EGF/Laminin"/>
    <property type="match status" value="1"/>
</dbReference>
<dbReference type="SMART" id="SM00181">
    <property type="entry name" value="EGF"/>
    <property type="match status" value="1"/>
</dbReference>
<proteinExistence type="predicted"/>
<evidence type="ECO:0000256" key="3">
    <source>
        <dbReference type="PROSITE-ProRule" id="PRU00076"/>
    </source>
</evidence>
<dbReference type="InterPro" id="IPR000742">
    <property type="entry name" value="EGF"/>
</dbReference>
<feature type="domain" description="EGF-like" evidence="4">
    <location>
        <begin position="163"/>
        <end position="202"/>
    </location>
</feature>
<reference evidence="5" key="1">
    <citation type="submission" date="2016-07" db="EMBL/GenBank/DDBJ databases">
        <authorList>
            <person name="Bretaudeau A."/>
        </authorList>
    </citation>
    <scope>NUCLEOTIDE SEQUENCE</scope>
    <source>
        <strain evidence="5">Rice</strain>
        <tissue evidence="5">Whole body</tissue>
    </source>
</reference>
<dbReference type="FunFam" id="2.10.25.10:FF:000118">
    <property type="entry name" value="protein delta homolog 2"/>
    <property type="match status" value="1"/>
</dbReference>
<dbReference type="AlphaFoldDB" id="A0A2H1WP82"/>
<protein>
    <submittedName>
        <fullName evidence="5">SFRICE_020843</fullName>
    </submittedName>
</protein>
<dbReference type="CDD" id="cd00054">
    <property type="entry name" value="EGF_CA"/>
    <property type="match status" value="1"/>
</dbReference>
<dbReference type="EMBL" id="ODYU01010045">
    <property type="protein sequence ID" value="SOQ54879.1"/>
    <property type="molecule type" value="Genomic_DNA"/>
</dbReference>
<keyword evidence="1 3" id="KW-0245">EGF-like domain</keyword>
<evidence type="ECO:0000256" key="1">
    <source>
        <dbReference type="ARBA" id="ARBA00022536"/>
    </source>
</evidence>
<evidence type="ECO:0000259" key="4">
    <source>
        <dbReference type="PROSITE" id="PS50026"/>
    </source>
</evidence>
<evidence type="ECO:0000256" key="2">
    <source>
        <dbReference type="ARBA" id="ARBA00023157"/>
    </source>
</evidence>
<accession>A0A2H1WP82</accession>